<feature type="transmembrane region" description="Helical" evidence="1">
    <location>
        <begin position="89"/>
        <end position="108"/>
    </location>
</feature>
<name>A0ABD5PN14_9EURY</name>
<reference evidence="2 3" key="1">
    <citation type="journal article" date="2019" name="Int. J. Syst. Evol. Microbiol.">
        <title>The Global Catalogue of Microorganisms (GCM) 10K type strain sequencing project: providing services to taxonomists for standard genome sequencing and annotation.</title>
        <authorList>
            <consortium name="The Broad Institute Genomics Platform"/>
            <consortium name="The Broad Institute Genome Sequencing Center for Infectious Disease"/>
            <person name="Wu L."/>
            <person name="Ma J."/>
        </authorList>
    </citation>
    <scope>NUCLEOTIDE SEQUENCE [LARGE SCALE GENOMIC DNA]</scope>
    <source>
        <strain evidence="2 3">WLHS5</strain>
    </source>
</reference>
<dbReference type="EMBL" id="JBHSFA010000003">
    <property type="protein sequence ID" value="MFC4541749.1"/>
    <property type="molecule type" value="Genomic_DNA"/>
</dbReference>
<dbReference type="AlphaFoldDB" id="A0ABD5PN14"/>
<dbReference type="RefSeq" id="WP_250142361.1">
    <property type="nucleotide sequence ID" value="NZ_JALIQP010000006.1"/>
</dbReference>
<dbReference type="Proteomes" id="UP001595898">
    <property type="component" value="Unassembled WGS sequence"/>
</dbReference>
<keyword evidence="1" id="KW-0812">Transmembrane</keyword>
<keyword evidence="3" id="KW-1185">Reference proteome</keyword>
<keyword evidence="1" id="KW-1133">Transmembrane helix</keyword>
<dbReference type="Pfam" id="PF04307">
    <property type="entry name" value="YdjM"/>
    <property type="match status" value="1"/>
</dbReference>
<sequence length="211" mass="23201">MWPWEHAIVGYVVYSLFVRVVYRDSPGGLEAFAVVFASVLPDVIDKPLAWEFGVFETGYAIGHSIFFAVPLAIFAGLAARATGRQRAGVAFGLGYLLHLPGDVFYSYIGSGLVRLEILLWPVESVDSPGQQRRTGFAETFLRLFDDYQGSILAGDLSPYLRLQLGLAGIAFLLWLADGAPVLRELLLGGKRFACAIHRRMVGPPADSPRRR</sequence>
<keyword evidence="2" id="KW-0378">Hydrolase</keyword>
<keyword evidence="1" id="KW-0472">Membrane</keyword>
<gene>
    <name evidence="2" type="ORF">ACFO5R_07390</name>
</gene>
<protein>
    <submittedName>
        <fullName evidence="2">Metal-dependent hydrolase</fullName>
    </submittedName>
</protein>
<proteinExistence type="predicted"/>
<comment type="caution">
    <text evidence="2">The sequence shown here is derived from an EMBL/GenBank/DDBJ whole genome shotgun (WGS) entry which is preliminary data.</text>
</comment>
<evidence type="ECO:0000256" key="1">
    <source>
        <dbReference type="SAM" id="Phobius"/>
    </source>
</evidence>
<evidence type="ECO:0000313" key="2">
    <source>
        <dbReference type="EMBL" id="MFC4541749.1"/>
    </source>
</evidence>
<feature type="transmembrane region" description="Helical" evidence="1">
    <location>
        <begin position="57"/>
        <end position="77"/>
    </location>
</feature>
<organism evidence="2 3">
    <name type="scientific">Halosolutus amylolyticus</name>
    <dbReference type="NCBI Taxonomy" id="2932267"/>
    <lineage>
        <taxon>Archaea</taxon>
        <taxon>Methanobacteriati</taxon>
        <taxon>Methanobacteriota</taxon>
        <taxon>Stenosarchaea group</taxon>
        <taxon>Halobacteria</taxon>
        <taxon>Halobacteriales</taxon>
        <taxon>Natrialbaceae</taxon>
        <taxon>Halosolutus</taxon>
    </lineage>
</organism>
<dbReference type="GO" id="GO:0016787">
    <property type="term" value="F:hydrolase activity"/>
    <property type="evidence" value="ECO:0007669"/>
    <property type="project" value="UniProtKB-KW"/>
</dbReference>
<dbReference type="InterPro" id="IPR007404">
    <property type="entry name" value="YdjM-like"/>
</dbReference>
<evidence type="ECO:0000313" key="3">
    <source>
        <dbReference type="Proteomes" id="UP001595898"/>
    </source>
</evidence>
<accession>A0ABD5PN14</accession>